<evidence type="ECO:0008006" key="5">
    <source>
        <dbReference type="Google" id="ProtNLM"/>
    </source>
</evidence>
<proteinExistence type="inferred from homology"/>
<dbReference type="RefSeq" id="WP_183116193.1">
    <property type="nucleotide sequence ID" value="NZ_JABEQG010000029.1"/>
</dbReference>
<protein>
    <recommendedName>
        <fullName evidence="5">ROS/MUCR transcriptional regulator protein</fullName>
    </recommendedName>
</protein>
<dbReference type="GO" id="GO:0008270">
    <property type="term" value="F:zinc ion binding"/>
    <property type="evidence" value="ECO:0007669"/>
    <property type="project" value="InterPro"/>
</dbReference>
<evidence type="ECO:0000256" key="1">
    <source>
        <dbReference type="ARBA" id="ARBA00007031"/>
    </source>
</evidence>
<dbReference type="Gene3D" id="1.10.10.1550">
    <property type="entry name" value="ROS/MUCR transcriptional regulator protein"/>
    <property type="match status" value="1"/>
</dbReference>
<feature type="region of interest" description="Disordered" evidence="2">
    <location>
        <begin position="90"/>
        <end position="149"/>
    </location>
</feature>
<dbReference type="AlphaFoldDB" id="A0A7W4I6V8"/>
<dbReference type="GO" id="GO:0006355">
    <property type="term" value="P:regulation of DNA-templated transcription"/>
    <property type="evidence" value="ECO:0007669"/>
    <property type="project" value="InterPro"/>
</dbReference>
<reference evidence="3 4" key="1">
    <citation type="submission" date="2020-04" db="EMBL/GenBank/DDBJ databases">
        <title>Description of novel Gluconacetobacter.</title>
        <authorList>
            <person name="Sombolestani A."/>
        </authorList>
    </citation>
    <scope>NUCLEOTIDE SEQUENCE [LARGE SCALE GENOMIC DNA]</scope>
    <source>
        <strain evidence="3 4">LMG 7603</strain>
    </source>
</reference>
<evidence type="ECO:0000313" key="4">
    <source>
        <dbReference type="Proteomes" id="UP000550787"/>
    </source>
</evidence>
<gene>
    <name evidence="3" type="ORF">HLH33_13810</name>
</gene>
<dbReference type="EMBL" id="JABEQG010000029">
    <property type="protein sequence ID" value="MBB2157375.1"/>
    <property type="molecule type" value="Genomic_DNA"/>
</dbReference>
<organism evidence="3 4">
    <name type="scientific">Gluconacetobacter diazotrophicus</name>
    <name type="common">Acetobacter diazotrophicus</name>
    <dbReference type="NCBI Taxonomy" id="33996"/>
    <lineage>
        <taxon>Bacteria</taxon>
        <taxon>Pseudomonadati</taxon>
        <taxon>Pseudomonadota</taxon>
        <taxon>Alphaproteobacteria</taxon>
        <taxon>Acetobacterales</taxon>
        <taxon>Acetobacteraceae</taxon>
        <taxon>Gluconacetobacter</taxon>
    </lineage>
</organism>
<feature type="compositionally biased region" description="Basic and acidic residues" evidence="2">
    <location>
        <begin position="94"/>
        <end position="110"/>
    </location>
</feature>
<comment type="similarity">
    <text evidence="1">Belongs to the ros/MucR family.</text>
</comment>
<dbReference type="GO" id="GO:0003677">
    <property type="term" value="F:DNA binding"/>
    <property type="evidence" value="ECO:0007669"/>
    <property type="project" value="InterPro"/>
</dbReference>
<name>A0A7W4I6V8_GLUDI</name>
<dbReference type="Proteomes" id="UP000550787">
    <property type="component" value="Unassembled WGS sequence"/>
</dbReference>
<dbReference type="InterPro" id="IPR008807">
    <property type="entry name" value="ROS_MUCR"/>
</dbReference>
<feature type="compositionally biased region" description="Basic and acidic residues" evidence="2">
    <location>
        <begin position="127"/>
        <end position="138"/>
    </location>
</feature>
<dbReference type="Pfam" id="PF05443">
    <property type="entry name" value="ROS_MUCR"/>
    <property type="match status" value="1"/>
</dbReference>
<sequence length="149" mass="16790">MPHKDRNARLAYLRAWKAKHRPPPKETPQADPSLPPVGRVIISEDGTKVQCHACGRWFRTLNMHLRTHGMTAADYKEVYGIARTASLWPPATAEKQRRAALERGQGDVGRRHIPPSQGRPKGLPQRDSVRIDASEQRRGVYTRGGSKTR</sequence>
<comment type="caution">
    <text evidence="3">The sequence shown here is derived from an EMBL/GenBank/DDBJ whole genome shotgun (WGS) entry which is preliminary data.</text>
</comment>
<dbReference type="InterPro" id="IPR041920">
    <property type="entry name" value="ROS/MUCR_sf"/>
</dbReference>
<evidence type="ECO:0000313" key="3">
    <source>
        <dbReference type="EMBL" id="MBB2157375.1"/>
    </source>
</evidence>
<accession>A0A7W4I6V8</accession>
<feature type="region of interest" description="Disordered" evidence="2">
    <location>
        <begin position="17"/>
        <end position="36"/>
    </location>
</feature>
<evidence type="ECO:0000256" key="2">
    <source>
        <dbReference type="SAM" id="MobiDB-lite"/>
    </source>
</evidence>